<dbReference type="EMBL" id="JBCGDO010000012">
    <property type="protein sequence ID" value="MEM0542908.1"/>
    <property type="molecule type" value="Genomic_DNA"/>
</dbReference>
<evidence type="ECO:0000313" key="1">
    <source>
        <dbReference type="EMBL" id="MEM0542908.1"/>
    </source>
</evidence>
<protein>
    <submittedName>
        <fullName evidence="1">Uncharacterized protein</fullName>
    </submittedName>
</protein>
<organism evidence="1 2">
    <name type="scientific">Flavobacterium aureirubrum</name>
    <dbReference type="NCBI Taxonomy" id="3133147"/>
    <lineage>
        <taxon>Bacteria</taxon>
        <taxon>Pseudomonadati</taxon>
        <taxon>Bacteroidota</taxon>
        <taxon>Flavobacteriia</taxon>
        <taxon>Flavobacteriales</taxon>
        <taxon>Flavobacteriaceae</taxon>
        <taxon>Flavobacterium</taxon>
    </lineage>
</organism>
<accession>A0ABU9N5V9</accession>
<dbReference type="Proteomes" id="UP001460072">
    <property type="component" value="Unassembled WGS sequence"/>
</dbReference>
<dbReference type="RefSeq" id="WP_342696113.1">
    <property type="nucleotide sequence ID" value="NZ_JBCGDO010000012.1"/>
</dbReference>
<keyword evidence="2" id="KW-1185">Reference proteome</keyword>
<name>A0ABU9N5V9_9FLAO</name>
<reference evidence="1 2" key="1">
    <citation type="submission" date="2024-03" db="EMBL/GenBank/DDBJ databases">
        <title>Two novel species of the genus Flavobacterium exhibiting potentially degradation of complex polysaccharides.</title>
        <authorList>
            <person name="Lian X."/>
        </authorList>
    </citation>
    <scope>NUCLEOTIDE SEQUENCE [LARGE SCALE GENOMIC DNA]</scope>
    <source>
        <strain evidence="2">j3</strain>
    </source>
</reference>
<gene>
    <name evidence="1" type="ORF">WFZ85_09775</name>
</gene>
<evidence type="ECO:0000313" key="2">
    <source>
        <dbReference type="Proteomes" id="UP001460072"/>
    </source>
</evidence>
<comment type="caution">
    <text evidence="1">The sequence shown here is derived from an EMBL/GenBank/DDBJ whole genome shotgun (WGS) entry which is preliminary data.</text>
</comment>
<sequence length="71" mass="8027">MEVSHLGNFEPNLTKSLRSLIAEYIKTTSNIELITNLSLDQYIITSKKGLLFPLINRNNSLSNCLIFSIID</sequence>
<proteinExistence type="predicted"/>